<keyword evidence="8" id="KW-1185">Reference proteome</keyword>
<sequence>MDSTIPAIFQDTQPLLPVEENEGAADINEICDHLYLGSKQAAYNRTALEVFEIKSVLVVGEELECKFIEDRTLCYKKLPIIDDEEFDITAYLNEGVEFVERAIAEKTNVLVHCRAGRSRSASFVIAYLMKSLNLSYEDAFKYAFSKRRCVMPNDGFIKHLKEFNKKQDQ</sequence>
<dbReference type="GO" id="GO:0005737">
    <property type="term" value="C:cytoplasm"/>
    <property type="evidence" value="ECO:0007669"/>
    <property type="project" value="TreeGrafter"/>
</dbReference>
<dbReference type="EMBL" id="RRYP01015805">
    <property type="protein sequence ID" value="TNV75340.1"/>
    <property type="molecule type" value="Genomic_DNA"/>
</dbReference>
<dbReference type="InterPro" id="IPR016130">
    <property type="entry name" value="Tyr_Pase_AS"/>
</dbReference>
<evidence type="ECO:0000256" key="2">
    <source>
        <dbReference type="ARBA" id="ARBA00013064"/>
    </source>
</evidence>
<dbReference type="InterPro" id="IPR029021">
    <property type="entry name" value="Prot-tyrosine_phosphatase-like"/>
</dbReference>
<comment type="similarity">
    <text evidence="1">Belongs to the protein-tyrosine phosphatase family. Non-receptor class dual specificity subfamily.</text>
</comment>
<dbReference type="PANTHER" id="PTHR10159:SF519">
    <property type="entry name" value="DUAL SPECIFICITY PROTEIN PHOSPHATASE MPK3"/>
    <property type="match status" value="1"/>
</dbReference>
<proteinExistence type="inferred from homology"/>
<keyword evidence="3" id="KW-0378">Hydrolase</keyword>
<dbReference type="GO" id="GO:0017017">
    <property type="term" value="F:MAP kinase tyrosine/serine/threonine phosphatase activity"/>
    <property type="evidence" value="ECO:0007669"/>
    <property type="project" value="TreeGrafter"/>
</dbReference>
<dbReference type="EC" id="3.1.3.48" evidence="2"/>
<dbReference type="PANTHER" id="PTHR10159">
    <property type="entry name" value="DUAL SPECIFICITY PROTEIN PHOSPHATASE"/>
    <property type="match status" value="1"/>
</dbReference>
<dbReference type="InterPro" id="IPR000387">
    <property type="entry name" value="Tyr_Pase_dom"/>
</dbReference>
<evidence type="ECO:0000256" key="1">
    <source>
        <dbReference type="ARBA" id="ARBA00008601"/>
    </source>
</evidence>
<evidence type="ECO:0000313" key="7">
    <source>
        <dbReference type="EMBL" id="TNV75340.1"/>
    </source>
</evidence>
<evidence type="ECO:0000256" key="4">
    <source>
        <dbReference type="ARBA" id="ARBA00022912"/>
    </source>
</evidence>
<dbReference type="OrthoDB" id="10252009at2759"/>
<dbReference type="GO" id="GO:0008330">
    <property type="term" value="F:protein tyrosine/threonine phosphatase activity"/>
    <property type="evidence" value="ECO:0007669"/>
    <property type="project" value="TreeGrafter"/>
</dbReference>
<dbReference type="PROSITE" id="PS50054">
    <property type="entry name" value="TYR_PHOSPHATASE_DUAL"/>
    <property type="match status" value="1"/>
</dbReference>
<dbReference type="GO" id="GO:0033550">
    <property type="term" value="F:MAP kinase tyrosine phosphatase activity"/>
    <property type="evidence" value="ECO:0007669"/>
    <property type="project" value="TreeGrafter"/>
</dbReference>
<evidence type="ECO:0000259" key="5">
    <source>
        <dbReference type="PROSITE" id="PS50054"/>
    </source>
</evidence>
<dbReference type="InterPro" id="IPR000340">
    <property type="entry name" value="Dual-sp_phosphatase_cat-dom"/>
</dbReference>
<dbReference type="CDD" id="cd14498">
    <property type="entry name" value="DSP"/>
    <property type="match status" value="1"/>
</dbReference>
<protein>
    <recommendedName>
        <fullName evidence="2">protein-tyrosine-phosphatase</fullName>
        <ecNumber evidence="2">3.1.3.48</ecNumber>
    </recommendedName>
</protein>
<organism evidence="7 8">
    <name type="scientific">Halteria grandinella</name>
    <dbReference type="NCBI Taxonomy" id="5974"/>
    <lineage>
        <taxon>Eukaryota</taxon>
        <taxon>Sar</taxon>
        <taxon>Alveolata</taxon>
        <taxon>Ciliophora</taxon>
        <taxon>Intramacronucleata</taxon>
        <taxon>Spirotrichea</taxon>
        <taxon>Stichotrichia</taxon>
        <taxon>Sporadotrichida</taxon>
        <taxon>Halteriidae</taxon>
        <taxon>Halteria</taxon>
    </lineage>
</organism>
<dbReference type="Pfam" id="PF00782">
    <property type="entry name" value="DSPc"/>
    <property type="match status" value="1"/>
</dbReference>
<evidence type="ECO:0000259" key="6">
    <source>
        <dbReference type="PROSITE" id="PS50056"/>
    </source>
</evidence>
<feature type="domain" description="Tyrosine-protein phosphatase" evidence="5">
    <location>
        <begin position="26"/>
        <end position="169"/>
    </location>
</feature>
<dbReference type="PROSITE" id="PS00383">
    <property type="entry name" value="TYR_PHOSPHATASE_1"/>
    <property type="match status" value="1"/>
</dbReference>
<gene>
    <name evidence="7" type="ORF">FGO68_gene10324</name>
</gene>
<dbReference type="AlphaFoldDB" id="A0A8J8NJC8"/>
<dbReference type="Proteomes" id="UP000785679">
    <property type="component" value="Unassembled WGS sequence"/>
</dbReference>
<feature type="domain" description="Tyrosine specific protein phosphatases" evidence="6">
    <location>
        <begin position="93"/>
        <end position="147"/>
    </location>
</feature>
<comment type="caution">
    <text evidence="7">The sequence shown here is derived from an EMBL/GenBank/DDBJ whole genome shotgun (WGS) entry which is preliminary data.</text>
</comment>
<accession>A0A8J8NJC8</accession>
<keyword evidence="4" id="KW-0904">Protein phosphatase</keyword>
<dbReference type="InterPro" id="IPR020422">
    <property type="entry name" value="TYR_PHOSPHATASE_DUAL_dom"/>
</dbReference>
<evidence type="ECO:0000256" key="3">
    <source>
        <dbReference type="ARBA" id="ARBA00022801"/>
    </source>
</evidence>
<dbReference type="Gene3D" id="3.90.190.10">
    <property type="entry name" value="Protein tyrosine phosphatase superfamily"/>
    <property type="match status" value="1"/>
</dbReference>
<evidence type="ECO:0000313" key="8">
    <source>
        <dbReference type="Proteomes" id="UP000785679"/>
    </source>
</evidence>
<dbReference type="SUPFAM" id="SSF52799">
    <property type="entry name" value="(Phosphotyrosine protein) phosphatases II"/>
    <property type="match status" value="1"/>
</dbReference>
<dbReference type="PROSITE" id="PS50056">
    <property type="entry name" value="TYR_PHOSPHATASE_2"/>
    <property type="match status" value="1"/>
</dbReference>
<dbReference type="SMART" id="SM00195">
    <property type="entry name" value="DSPc"/>
    <property type="match status" value="1"/>
</dbReference>
<reference evidence="7" key="1">
    <citation type="submission" date="2019-06" db="EMBL/GenBank/DDBJ databases">
        <authorList>
            <person name="Zheng W."/>
        </authorList>
    </citation>
    <scope>NUCLEOTIDE SEQUENCE</scope>
    <source>
        <strain evidence="7">QDHG01</strain>
    </source>
</reference>
<name>A0A8J8NJC8_HALGN</name>
<dbReference type="GO" id="GO:0043409">
    <property type="term" value="P:negative regulation of MAPK cascade"/>
    <property type="evidence" value="ECO:0007669"/>
    <property type="project" value="TreeGrafter"/>
</dbReference>